<feature type="compositionally biased region" description="Acidic residues" evidence="3">
    <location>
        <begin position="1"/>
        <end position="11"/>
    </location>
</feature>
<feature type="compositionally biased region" description="Basic and acidic residues" evidence="3">
    <location>
        <begin position="55"/>
        <end position="67"/>
    </location>
</feature>
<dbReference type="InterPro" id="IPR001005">
    <property type="entry name" value="SANT/Myb"/>
</dbReference>
<dbReference type="PANTHER" id="PTHR21677:SF1">
    <property type="entry name" value="PROTEIN CRAMPED-LIKE"/>
    <property type="match status" value="1"/>
</dbReference>
<feature type="region of interest" description="Disordered" evidence="3">
    <location>
        <begin position="735"/>
        <end position="766"/>
    </location>
</feature>
<dbReference type="CDD" id="cd00167">
    <property type="entry name" value="SANT"/>
    <property type="match status" value="1"/>
</dbReference>
<evidence type="ECO:0000256" key="3">
    <source>
        <dbReference type="SAM" id="MobiDB-lite"/>
    </source>
</evidence>
<evidence type="ECO:0000313" key="5">
    <source>
        <dbReference type="EMBL" id="KAK6637264.1"/>
    </source>
</evidence>
<dbReference type="PROSITE" id="PS51293">
    <property type="entry name" value="SANT"/>
    <property type="match status" value="1"/>
</dbReference>
<dbReference type="Proteomes" id="UP001359485">
    <property type="component" value="Unassembled WGS sequence"/>
</dbReference>
<feature type="domain" description="SANT" evidence="4">
    <location>
        <begin position="83"/>
        <end position="142"/>
    </location>
</feature>
<evidence type="ECO:0000256" key="2">
    <source>
        <dbReference type="ARBA" id="ARBA00023242"/>
    </source>
</evidence>
<feature type="region of interest" description="Disordered" evidence="3">
    <location>
        <begin position="46"/>
        <end position="67"/>
    </location>
</feature>
<sequence>MNGDLETEDEPLGSVTQLECSSPGATGVPVRSSARVSKKLRLDSLSKPIPGLSVSDKKDGVKDESDLTGKKCDTKCKKIKSHNWSAQGKDIFFEALNEYGKDFEAIQRYFAVKTKKKSGSEVVMKTKEQIRHFYYRTWTKISKHLKFPSEIKKQTQELYGLINYGEFRKKMGCVTEKTSLKLNELVITGFTHLRLKGKNVHIRTPRCRALRRLNQLEECQEDIKLPSRILVELVPRCNDSWARVQSTAQNPCVQISVPLQYRLVNLIQYFQKRWLPRHVKYKNKMLKTYQMNGKEDEGDLLVVGPKPNAQVHISEVNLSQYLTSSRICLSSHEERLGRKGSCDEILKNLKAESRGKGKKHLKSEEKELKKSIEKASPDPKRTDGEESAKPMEMDGKGTFPVKNVTVPEEKETKSGDVDVLSPELSSDEKPNFGFVSATSAAGIDLEDLGEMPQADILDDTRPCDNNNTKSEKIPDFIEGLMKLQNKDEAIAKIRNGWSLENSHSLALGDLYLMIGSEYKLQLDYWWKSKKEPFESTVENNLDKLSTMLSKLIRLTRLTRARTKLSCLCGHQCSEDMKASARGRRPVNDSTMEVQKTTADVNRENAVVMNSHQGALNSNDTFRKPSVHAATKSRLDPEAFKAQLDPSVPLGFTSASFSQKLTPRYCNRRGRGIAAKNVVVQRTLPLLPKANNGHAIVTLKLIPQTSQFSGEFMPVSLVTSGPNSPRDAGDITRRRIEQPIAPKPSPTSEKASTPVEHSLSPTPSVSALLEDHDPMMAVGNADNNFTGLSGNYECSSLPPPSPSPTVILREEDWLNGEIADYSLSSILGHLETPVKNTNCQSYDTTSEVENQLQCLMTETSIDYMAKFADLAAKLSSENSP</sequence>
<dbReference type="Gene3D" id="1.10.10.60">
    <property type="entry name" value="Homeodomain-like"/>
    <property type="match status" value="1"/>
</dbReference>
<reference evidence="5 6" key="1">
    <citation type="submission" date="2023-09" db="EMBL/GenBank/DDBJ databases">
        <title>Genomes of two closely related lineages of the louse Polyplax serrata with different host specificities.</title>
        <authorList>
            <person name="Martinu J."/>
            <person name="Tarabai H."/>
            <person name="Stefka J."/>
            <person name="Hypsa V."/>
        </authorList>
    </citation>
    <scope>NUCLEOTIDE SEQUENCE [LARGE SCALE GENOMIC DNA]</scope>
    <source>
        <strain evidence="5">98ZLc_SE</strain>
    </source>
</reference>
<accession>A0ABR1BA63</accession>
<dbReference type="InterPro" id="IPR017884">
    <property type="entry name" value="SANT_dom"/>
</dbReference>
<evidence type="ECO:0000256" key="1">
    <source>
        <dbReference type="ARBA" id="ARBA00023125"/>
    </source>
</evidence>
<gene>
    <name evidence="5" type="ORF">RUM44_007678</name>
</gene>
<feature type="region of interest" description="Disordered" evidence="3">
    <location>
        <begin position="1"/>
        <end position="33"/>
    </location>
</feature>
<comment type="caution">
    <text evidence="5">The sequence shown here is derived from an EMBL/GenBank/DDBJ whole genome shotgun (WGS) entry which is preliminary data.</text>
</comment>
<dbReference type="EMBL" id="JAWJWF010000002">
    <property type="protein sequence ID" value="KAK6637264.1"/>
    <property type="molecule type" value="Genomic_DNA"/>
</dbReference>
<keyword evidence="1" id="KW-0238">DNA-binding</keyword>
<keyword evidence="2" id="KW-0539">Nucleus</keyword>
<evidence type="ECO:0000313" key="6">
    <source>
        <dbReference type="Proteomes" id="UP001359485"/>
    </source>
</evidence>
<dbReference type="PANTHER" id="PTHR21677">
    <property type="entry name" value="CRAMPED PROTEIN"/>
    <property type="match status" value="1"/>
</dbReference>
<evidence type="ECO:0000259" key="4">
    <source>
        <dbReference type="PROSITE" id="PS51293"/>
    </source>
</evidence>
<dbReference type="InterPro" id="IPR055315">
    <property type="entry name" value="Cramped-like"/>
</dbReference>
<feature type="compositionally biased region" description="Basic and acidic residues" evidence="3">
    <location>
        <begin position="362"/>
        <end position="395"/>
    </location>
</feature>
<name>A0ABR1BA63_POLSC</name>
<keyword evidence="6" id="KW-1185">Reference proteome</keyword>
<dbReference type="SMART" id="SM00717">
    <property type="entry name" value="SANT"/>
    <property type="match status" value="1"/>
</dbReference>
<proteinExistence type="predicted"/>
<organism evidence="5 6">
    <name type="scientific">Polyplax serrata</name>
    <name type="common">Common mouse louse</name>
    <dbReference type="NCBI Taxonomy" id="468196"/>
    <lineage>
        <taxon>Eukaryota</taxon>
        <taxon>Metazoa</taxon>
        <taxon>Ecdysozoa</taxon>
        <taxon>Arthropoda</taxon>
        <taxon>Hexapoda</taxon>
        <taxon>Insecta</taxon>
        <taxon>Pterygota</taxon>
        <taxon>Neoptera</taxon>
        <taxon>Paraneoptera</taxon>
        <taxon>Psocodea</taxon>
        <taxon>Troctomorpha</taxon>
        <taxon>Phthiraptera</taxon>
        <taxon>Anoplura</taxon>
        <taxon>Polyplacidae</taxon>
        <taxon>Polyplax</taxon>
    </lineage>
</organism>
<feature type="compositionally biased region" description="Polar residues" evidence="3">
    <location>
        <begin position="14"/>
        <end position="24"/>
    </location>
</feature>
<protein>
    <recommendedName>
        <fullName evidence="4">SANT domain-containing protein</fullName>
    </recommendedName>
</protein>
<feature type="compositionally biased region" description="Basic and acidic residues" evidence="3">
    <location>
        <begin position="407"/>
        <end position="416"/>
    </location>
</feature>
<feature type="region of interest" description="Disordered" evidence="3">
    <location>
        <begin position="353"/>
        <end position="425"/>
    </location>
</feature>